<sequence length="386" mass="43393">MVLCTHLENELGILIHIKKLCSRNRHPLHRKIDGAVLHAESVQRIDCLITFHTDSVLQRFMLRFEELRLDCNDHLYIYDGTNTFGNYKVANFLAHFAVDLSCGHNKQSVGTIYTDSNQVSLKYVTDGWVQEGSGFKLVLTAIKHATGLCLGFVCRNNFCIDNDLLCDGVNHCSDNSDESSALALCLDDSSNGNVLGLGMNIFIAIVVSIFSICFIFIVGVVICICRRQRLRAAAAGANNVATHPNYSSECPSYPQWENNSRTTYNPSAINHQGLNNCSTAIPCRQGAIRRNPRLIRETCTPLREGSATALIREAFITQQNKGWLLQIPEKIQSFPQGERRVARLNRIWFHFDCQERKKKMEGHAFAYQSAHFKFLKLSGVPLSKPI</sequence>
<dbReference type="eggNOG" id="ENOG502QWHA">
    <property type="taxonomic scope" value="Eukaryota"/>
</dbReference>
<keyword evidence="1 2" id="KW-1015">Disulfide bond</keyword>
<keyword evidence="3" id="KW-0472">Membrane</keyword>
<dbReference type="InterPro" id="IPR002172">
    <property type="entry name" value="LDrepeatLR_classA_rpt"/>
</dbReference>
<dbReference type="CDD" id="cd00112">
    <property type="entry name" value="LDLa"/>
    <property type="match status" value="1"/>
</dbReference>
<dbReference type="EMBL" id="JH431850">
    <property type="status" value="NOT_ANNOTATED_CDS"/>
    <property type="molecule type" value="Genomic_DNA"/>
</dbReference>
<reference evidence="4" key="2">
    <citation type="submission" date="2015-02" db="UniProtKB">
        <authorList>
            <consortium name="EnsemblMetazoa"/>
        </authorList>
    </citation>
    <scope>IDENTIFICATION</scope>
</reference>
<keyword evidence="3" id="KW-1133">Transmembrane helix</keyword>
<dbReference type="InterPro" id="IPR036055">
    <property type="entry name" value="LDL_receptor-like_sf"/>
</dbReference>
<dbReference type="SUPFAM" id="SSF49854">
    <property type="entry name" value="Spermadhesin, CUB domain"/>
    <property type="match status" value="1"/>
</dbReference>
<evidence type="ECO:0008006" key="6">
    <source>
        <dbReference type="Google" id="ProtNLM"/>
    </source>
</evidence>
<accession>T1J4X9</accession>
<feature type="disulfide bond" evidence="2">
    <location>
        <begin position="154"/>
        <end position="172"/>
    </location>
</feature>
<dbReference type="Proteomes" id="UP000014500">
    <property type="component" value="Unassembled WGS sequence"/>
</dbReference>
<dbReference type="SUPFAM" id="SSF57424">
    <property type="entry name" value="LDL receptor-like module"/>
    <property type="match status" value="1"/>
</dbReference>
<dbReference type="AlphaFoldDB" id="T1J4X9"/>
<feature type="transmembrane region" description="Helical" evidence="3">
    <location>
        <begin position="201"/>
        <end position="225"/>
    </location>
</feature>
<evidence type="ECO:0000256" key="1">
    <source>
        <dbReference type="ARBA" id="ARBA00023157"/>
    </source>
</evidence>
<evidence type="ECO:0000256" key="2">
    <source>
        <dbReference type="PROSITE-ProRule" id="PRU00124"/>
    </source>
</evidence>
<dbReference type="Gene3D" id="4.10.400.10">
    <property type="entry name" value="Low-density Lipoprotein Receptor"/>
    <property type="match status" value="1"/>
</dbReference>
<comment type="caution">
    <text evidence="2">Lacks conserved residue(s) required for the propagation of feature annotation.</text>
</comment>
<dbReference type="SMART" id="SM00192">
    <property type="entry name" value="LDLa"/>
    <property type="match status" value="1"/>
</dbReference>
<dbReference type="InterPro" id="IPR042333">
    <property type="entry name" value="LRAD2/Mig-13-like"/>
</dbReference>
<dbReference type="HOGENOM" id="CLU_716348_0_0_1"/>
<evidence type="ECO:0000313" key="4">
    <source>
        <dbReference type="EnsemblMetazoa" id="SMAR008676-PA"/>
    </source>
</evidence>
<dbReference type="Pfam" id="PF00057">
    <property type="entry name" value="Ldl_recept_a"/>
    <property type="match status" value="1"/>
</dbReference>
<reference evidence="5" key="1">
    <citation type="submission" date="2011-05" db="EMBL/GenBank/DDBJ databases">
        <authorList>
            <person name="Richards S.R."/>
            <person name="Qu J."/>
            <person name="Jiang H."/>
            <person name="Jhangiani S.N."/>
            <person name="Agravi P."/>
            <person name="Goodspeed R."/>
            <person name="Gross S."/>
            <person name="Mandapat C."/>
            <person name="Jackson L."/>
            <person name="Mathew T."/>
            <person name="Pu L."/>
            <person name="Thornton R."/>
            <person name="Saada N."/>
            <person name="Wilczek-Boney K.B."/>
            <person name="Lee S."/>
            <person name="Kovar C."/>
            <person name="Wu Y."/>
            <person name="Scherer S.E."/>
            <person name="Worley K.C."/>
            <person name="Muzny D.M."/>
            <person name="Gibbs R."/>
        </authorList>
    </citation>
    <scope>NUCLEOTIDE SEQUENCE</scope>
    <source>
        <strain evidence="5">Brora</strain>
    </source>
</reference>
<organism evidence="4 5">
    <name type="scientific">Strigamia maritima</name>
    <name type="common">European centipede</name>
    <name type="synonym">Geophilus maritimus</name>
    <dbReference type="NCBI Taxonomy" id="126957"/>
    <lineage>
        <taxon>Eukaryota</taxon>
        <taxon>Metazoa</taxon>
        <taxon>Ecdysozoa</taxon>
        <taxon>Arthropoda</taxon>
        <taxon>Myriapoda</taxon>
        <taxon>Chilopoda</taxon>
        <taxon>Pleurostigmophora</taxon>
        <taxon>Geophilomorpha</taxon>
        <taxon>Linotaeniidae</taxon>
        <taxon>Strigamia</taxon>
    </lineage>
</organism>
<dbReference type="PROSITE" id="PS50068">
    <property type="entry name" value="LDLRA_2"/>
    <property type="match status" value="1"/>
</dbReference>
<proteinExistence type="predicted"/>
<dbReference type="InterPro" id="IPR035914">
    <property type="entry name" value="Sperma_CUB_dom_sf"/>
</dbReference>
<dbReference type="PANTHER" id="PTHR24652">
    <property type="entry name" value="LOW-DENSITY LIPOPROTEIN RECEPTOR CLASS A DOMAIN-CONTAINING PROTEIN 2"/>
    <property type="match status" value="1"/>
</dbReference>
<dbReference type="EnsemblMetazoa" id="SMAR008676-RA">
    <property type="protein sequence ID" value="SMAR008676-PA"/>
    <property type="gene ID" value="SMAR008676"/>
</dbReference>
<dbReference type="Gene3D" id="2.60.120.290">
    <property type="entry name" value="Spermadhesin, CUB domain"/>
    <property type="match status" value="1"/>
</dbReference>
<name>T1J4X9_STRMM</name>
<keyword evidence="5" id="KW-1185">Reference proteome</keyword>
<evidence type="ECO:0000256" key="3">
    <source>
        <dbReference type="SAM" id="Phobius"/>
    </source>
</evidence>
<evidence type="ECO:0000313" key="5">
    <source>
        <dbReference type="Proteomes" id="UP000014500"/>
    </source>
</evidence>
<keyword evidence="3" id="KW-0812">Transmembrane</keyword>
<dbReference type="PANTHER" id="PTHR24652:SF69">
    <property type="entry name" value="CUB DOMAIN-CONTAINING PROTEIN"/>
    <property type="match status" value="1"/>
</dbReference>
<protein>
    <recommendedName>
        <fullName evidence="6">CUB domain-containing protein</fullName>
    </recommendedName>
</protein>